<evidence type="ECO:0000313" key="2">
    <source>
        <dbReference type="Proteomes" id="UP001143700"/>
    </source>
</evidence>
<name>A0A9X3W8K7_LACAM</name>
<dbReference type="Proteomes" id="UP001143700">
    <property type="component" value="Unassembled WGS sequence"/>
</dbReference>
<proteinExistence type="predicted"/>
<evidence type="ECO:0000313" key="1">
    <source>
        <dbReference type="EMBL" id="MDB6262101.1"/>
    </source>
</evidence>
<reference evidence="1" key="1">
    <citation type="journal article" date="2022" name="Microorganisms">
        <title>Antibiotic Susceptibility, Resistance Gene Determinants and Corresponding Genomic Regions in Lactobacillus amylovorus Isolates Derived from Wild Boars and Domestic Pigs.</title>
        <authorList>
            <person name="Moravkova M."/>
            <person name="Kostovova I."/>
            <person name="Kavanova K."/>
            <person name="Pechar R."/>
            <person name="Stanek S."/>
            <person name="Brychta A."/>
            <person name="Zeman M."/>
            <person name="Kubasova T."/>
        </authorList>
    </citation>
    <scope>NUCLEOTIDE SEQUENCE</scope>
    <source>
        <strain evidence="1">M356A</strain>
    </source>
</reference>
<dbReference type="AlphaFoldDB" id="A0A9X3W8K7"/>
<gene>
    <name evidence="1" type="ORF">ODV15_05945</name>
</gene>
<accession>A0A9X3W8K7</accession>
<protein>
    <submittedName>
        <fullName evidence="1">TetR/AcrR family transcriptional regulator C-terminal domain-containing protein</fullName>
    </submittedName>
</protein>
<reference evidence="1" key="2">
    <citation type="submission" date="2022-10" db="EMBL/GenBank/DDBJ databases">
        <authorList>
            <person name="Kostovova I."/>
            <person name="Moravkova M."/>
            <person name="Pechar R."/>
        </authorList>
    </citation>
    <scope>NUCLEOTIDE SEQUENCE</scope>
    <source>
        <strain evidence="1">M356A</strain>
    </source>
</reference>
<organism evidence="1 2">
    <name type="scientific">Lactobacillus amylovorus</name>
    <dbReference type="NCBI Taxonomy" id="1604"/>
    <lineage>
        <taxon>Bacteria</taxon>
        <taxon>Bacillati</taxon>
        <taxon>Bacillota</taxon>
        <taxon>Bacilli</taxon>
        <taxon>Lactobacillales</taxon>
        <taxon>Lactobacillaceae</taxon>
        <taxon>Lactobacillus</taxon>
    </lineage>
</organism>
<comment type="caution">
    <text evidence="1">The sequence shown here is derived from an EMBL/GenBank/DDBJ whole genome shotgun (WGS) entry which is preliminary data.</text>
</comment>
<sequence length="119" mass="13968">MLTLTASEFKNTLSFCDKYQTALRALLSPNGDLLFVRRIQNVTEREFLIRARYFSKSRKLSVKESLFIRTYVTQVITLIENWLFFSDDISQKNIKEIIEKVQIMSPIKILKTESKKVAE</sequence>
<dbReference type="EMBL" id="JAOTGU010000006">
    <property type="protein sequence ID" value="MDB6262101.1"/>
    <property type="molecule type" value="Genomic_DNA"/>
</dbReference>